<feature type="domain" description="DUF7831" evidence="1">
    <location>
        <begin position="4"/>
        <end position="120"/>
    </location>
</feature>
<proteinExistence type="predicted"/>
<reference evidence="3" key="1">
    <citation type="submission" date="2017-05" db="EMBL/GenBank/DDBJ databases">
        <authorList>
            <person name="Macchi M."/>
            <person name="Festa S."/>
            <person name="Coppotelli B.M."/>
            <person name="Morelli I.S."/>
        </authorList>
    </citation>
    <scope>NUCLEOTIDE SEQUENCE [LARGE SCALE GENOMIC DNA]</scope>
    <source>
        <strain evidence="3">I</strain>
    </source>
</reference>
<name>A0A211ZIN2_9PROT</name>
<dbReference type="Proteomes" id="UP000196655">
    <property type="component" value="Unassembled WGS sequence"/>
</dbReference>
<keyword evidence="3" id="KW-1185">Reference proteome</keyword>
<comment type="caution">
    <text evidence="2">The sequence shown here is derived from an EMBL/GenBank/DDBJ whole genome shotgun (WGS) entry which is preliminary data.</text>
</comment>
<dbReference type="Pfam" id="PF25176">
    <property type="entry name" value="DUF7831"/>
    <property type="match status" value="1"/>
</dbReference>
<evidence type="ECO:0000313" key="3">
    <source>
        <dbReference type="Proteomes" id="UP000196655"/>
    </source>
</evidence>
<dbReference type="RefSeq" id="WP_088153016.1">
    <property type="nucleotide sequence ID" value="NZ_NHON01000043.1"/>
</dbReference>
<gene>
    <name evidence="2" type="ORF">BWR60_21245</name>
</gene>
<protein>
    <recommendedName>
        <fullName evidence="1">DUF7831 domain-containing protein</fullName>
    </recommendedName>
</protein>
<dbReference type="InterPro" id="IPR057153">
    <property type="entry name" value="DUF7831"/>
</dbReference>
<dbReference type="OrthoDB" id="7999122at2"/>
<evidence type="ECO:0000259" key="1">
    <source>
        <dbReference type="Pfam" id="PF25176"/>
    </source>
</evidence>
<dbReference type="EMBL" id="NHON01000043">
    <property type="protein sequence ID" value="OWJ65119.1"/>
    <property type="molecule type" value="Genomic_DNA"/>
</dbReference>
<evidence type="ECO:0000313" key="2">
    <source>
        <dbReference type="EMBL" id="OWJ65119.1"/>
    </source>
</evidence>
<dbReference type="AlphaFoldDB" id="A0A211ZIN2"/>
<sequence>MPVEYVARYSREEIRSHPQALYVFGDNFVERGLGGQAAAARGEPNAVGIATKRAPSLVTNAFLTDADLARLQQHATPALDRLREHLAAGGTVVMPADGIGTGLAQMPDRAPACWRWLCDQLARLGIENPKGAL</sequence>
<accession>A0A211ZIN2</accession>
<organism evidence="2 3">
    <name type="scientific">Inquilinus limosus</name>
    <dbReference type="NCBI Taxonomy" id="171674"/>
    <lineage>
        <taxon>Bacteria</taxon>
        <taxon>Pseudomonadati</taxon>
        <taxon>Pseudomonadota</taxon>
        <taxon>Alphaproteobacteria</taxon>
        <taxon>Rhodospirillales</taxon>
        <taxon>Rhodospirillaceae</taxon>
        <taxon>Inquilinus</taxon>
    </lineage>
</organism>